<evidence type="ECO:0000256" key="2">
    <source>
        <dbReference type="SAM" id="MobiDB-lite"/>
    </source>
</evidence>
<feature type="compositionally biased region" description="Low complexity" evidence="2">
    <location>
        <begin position="35"/>
        <end position="50"/>
    </location>
</feature>
<sequence length="462" mass="50116">MSSKRKWDDAGATEDAALKQPKTEPENDVERSTSSASAAPEPAVNAVEDPKAAIDAAAEVAARLAAQYGGKPAPAPAQPDPEFVKDIEINDLRNRYLLTKEPTQQQILEETGASVVTRGSWFPDKSMATDKDPALYLHITADTAEKLERGIAAVQALMDTELGPLIDTRRFERAAERDQPRERRKWPEEKIPIELEPMRNFNVRAKVVGPGGLFVKYIQHETQTRVQIKGMGSGFVETDTGREAEETMHVHVTGPDQPMVDEAAEMARDLLIVVKEEHAKARAALEQQFQQQQQYQLQQQQMYAQQQSYGGGYQQQGPGQGSYPQQGYQQSYAPGVTAPLPPGEAPPPPPGEAPPLPTSEPPPQPAGGTATDEQWRAYWNSLDGPSQAYFMQYYVGIPGSDPPITRPEHDADFGFVSQASAYTQPIAAPAPPSAPPPPPPPPAEPPRGGSGMYGAVPPPPGL</sequence>
<evidence type="ECO:0000313" key="5">
    <source>
        <dbReference type="EMBL" id="SCZ97146.1"/>
    </source>
</evidence>
<dbReference type="Pfam" id="PF23469">
    <property type="entry name" value="KH_12"/>
    <property type="match status" value="1"/>
</dbReference>
<evidence type="ECO:0000313" key="6">
    <source>
        <dbReference type="Proteomes" id="UP000249723"/>
    </source>
</evidence>
<dbReference type="InterPro" id="IPR047889">
    <property type="entry name" value="KHDC4_KH-I_second"/>
</dbReference>
<dbReference type="InterPro" id="IPR031121">
    <property type="entry name" value="RIK/BLOM7"/>
</dbReference>
<protein>
    <submittedName>
        <fullName evidence="5">BZ3500_MvSof-1268-A1-R1_Chr4-2g07021 protein</fullName>
    </submittedName>
</protein>
<dbReference type="InterPro" id="IPR036612">
    <property type="entry name" value="KH_dom_type_1_sf"/>
</dbReference>
<dbReference type="Pfam" id="PF22675">
    <property type="entry name" value="KH-I_KHDC4-BBP"/>
    <property type="match status" value="1"/>
</dbReference>
<feature type="compositionally biased region" description="Gly residues" evidence="2">
    <location>
        <begin position="309"/>
        <end position="320"/>
    </location>
</feature>
<feature type="region of interest" description="Disordered" evidence="2">
    <location>
        <begin position="309"/>
        <end position="371"/>
    </location>
</feature>
<dbReference type="CDD" id="cd22386">
    <property type="entry name" value="KH-I_KHDC4_rpt2"/>
    <property type="match status" value="1"/>
</dbReference>
<accession>A0A2X0NKR8</accession>
<evidence type="ECO:0000259" key="3">
    <source>
        <dbReference type="Pfam" id="PF22675"/>
    </source>
</evidence>
<feature type="compositionally biased region" description="Low complexity" evidence="2">
    <location>
        <begin position="321"/>
        <end position="332"/>
    </location>
</feature>
<name>A0A2X0NKR8_9BASI</name>
<gene>
    <name evidence="5" type="ORF">BZ3500_MVSOF-1268-A1-R1_CHR4-2G07021</name>
</gene>
<dbReference type="InterPro" id="IPR055256">
    <property type="entry name" value="KH_1_KHDC4/BBP-like"/>
</dbReference>
<keyword evidence="6" id="KW-1185">Reference proteome</keyword>
<dbReference type="AlphaFoldDB" id="A0A2X0NKR8"/>
<dbReference type="GO" id="GO:0003723">
    <property type="term" value="F:RNA binding"/>
    <property type="evidence" value="ECO:0007669"/>
    <property type="project" value="UniProtKB-UniRule"/>
</dbReference>
<feature type="domain" description="ATP-dependent RNA helicase PRP5/DDX46/KHDC4 KH" evidence="4">
    <location>
        <begin position="84"/>
        <end position="160"/>
    </location>
</feature>
<feature type="compositionally biased region" description="Basic and acidic residues" evidence="2">
    <location>
        <begin position="21"/>
        <end position="31"/>
    </location>
</feature>
<evidence type="ECO:0000259" key="4">
    <source>
        <dbReference type="Pfam" id="PF23469"/>
    </source>
</evidence>
<organism evidence="5 6">
    <name type="scientific">Microbotryum saponariae</name>
    <dbReference type="NCBI Taxonomy" id="289078"/>
    <lineage>
        <taxon>Eukaryota</taxon>
        <taxon>Fungi</taxon>
        <taxon>Dikarya</taxon>
        <taxon>Basidiomycota</taxon>
        <taxon>Pucciniomycotina</taxon>
        <taxon>Microbotryomycetes</taxon>
        <taxon>Microbotryales</taxon>
        <taxon>Microbotryaceae</taxon>
        <taxon>Microbotryum</taxon>
    </lineage>
</organism>
<dbReference type="EMBL" id="FMWP01000092">
    <property type="protein sequence ID" value="SCZ97146.1"/>
    <property type="molecule type" value="Genomic_DNA"/>
</dbReference>
<evidence type="ECO:0000256" key="1">
    <source>
        <dbReference type="PROSITE-ProRule" id="PRU00117"/>
    </source>
</evidence>
<reference evidence="6" key="1">
    <citation type="submission" date="2016-10" db="EMBL/GenBank/DDBJ databases">
        <authorList>
            <person name="Jeantristanb JTB J.-T."/>
            <person name="Ricardo R."/>
        </authorList>
    </citation>
    <scope>NUCLEOTIDE SEQUENCE [LARGE SCALE GENOMIC DNA]</scope>
</reference>
<dbReference type="FunFam" id="3.30.1370.10:FF:000037">
    <property type="entry name" value="KH domain protein"/>
    <property type="match status" value="1"/>
</dbReference>
<feature type="region of interest" description="Disordered" evidence="2">
    <location>
        <begin position="1"/>
        <end position="50"/>
    </location>
</feature>
<dbReference type="PANTHER" id="PTHR15744:SF0">
    <property type="entry name" value="KH HOMOLOGY DOMAIN-CONTAINING PROTEIN 4"/>
    <property type="match status" value="1"/>
</dbReference>
<dbReference type="STRING" id="289078.A0A2X0NKR8"/>
<dbReference type="PANTHER" id="PTHR15744">
    <property type="entry name" value="BLOM7"/>
    <property type="match status" value="1"/>
</dbReference>
<dbReference type="GO" id="GO:0005634">
    <property type="term" value="C:nucleus"/>
    <property type="evidence" value="ECO:0007669"/>
    <property type="project" value="InterPro"/>
</dbReference>
<proteinExistence type="predicted"/>
<keyword evidence="1" id="KW-0694">RNA-binding</keyword>
<dbReference type="Proteomes" id="UP000249723">
    <property type="component" value="Unassembled WGS sequence"/>
</dbReference>
<feature type="region of interest" description="Disordered" evidence="2">
    <location>
        <begin position="419"/>
        <end position="462"/>
    </location>
</feature>
<feature type="compositionally biased region" description="Pro residues" evidence="2">
    <location>
        <begin position="339"/>
        <end position="365"/>
    </location>
</feature>
<dbReference type="OrthoDB" id="397265at2759"/>
<dbReference type="Gene3D" id="3.30.1370.10">
    <property type="entry name" value="K Homology domain, type 1"/>
    <property type="match status" value="2"/>
</dbReference>
<feature type="domain" description="KHDC4/BBP-like KH-domain type I" evidence="3">
    <location>
        <begin position="199"/>
        <end position="271"/>
    </location>
</feature>
<feature type="compositionally biased region" description="Pro residues" evidence="2">
    <location>
        <begin position="428"/>
        <end position="445"/>
    </location>
</feature>
<dbReference type="InterPro" id="IPR056149">
    <property type="entry name" value="PRP5/DDX46/KHDC4_KH"/>
</dbReference>
<dbReference type="PROSITE" id="PS50084">
    <property type="entry name" value="KH_TYPE_1"/>
    <property type="match status" value="1"/>
</dbReference>
<dbReference type="SUPFAM" id="SSF54791">
    <property type="entry name" value="Eukaryotic type KH-domain (KH-domain type I)"/>
    <property type="match status" value="2"/>
</dbReference>